<accession>A0AAD9CVN2</accession>
<dbReference type="EMBL" id="JAODAN010000011">
    <property type="protein sequence ID" value="KAK1921443.1"/>
    <property type="molecule type" value="Genomic_DNA"/>
</dbReference>
<keyword evidence="3" id="KW-1185">Reference proteome</keyword>
<evidence type="ECO:0000313" key="3">
    <source>
        <dbReference type="Proteomes" id="UP001182556"/>
    </source>
</evidence>
<evidence type="ECO:0000313" key="2">
    <source>
        <dbReference type="EMBL" id="KAK1921443.1"/>
    </source>
</evidence>
<comment type="caution">
    <text evidence="2">The sequence shown here is derived from an EMBL/GenBank/DDBJ whole genome shotgun (WGS) entry which is preliminary data.</text>
</comment>
<sequence>MSESAYKPNWFTELKRSVASLLPPTSYLNPDSLALGEKGMGYRGLGTRHHVLYQVLLAPLARGAMQATDDPETKSTIEDLLSKTADASWYHAMGAASSRQLQGVLDPTSPSIEPKHQADKEEGPLGMFTKFKNLVLQVHKDKAAISNGSNDGGMHSQGTIAAHSAASHLCGVPAIPWESTAGMLLGVAAAQGGGPLLSIPQSLLGGPWTKYKTEVPSQPTTSNQDCGQSKATSQDTGFISSASRALSSLGSKIQSFFARGCTMETQVTNTASQSQGTTSLVQDLPSAVNTANPQDPNQSQTDTMSTASCENSATTEKPGTTSGNNHYAG</sequence>
<feature type="region of interest" description="Disordered" evidence="1">
    <location>
        <begin position="287"/>
        <end position="329"/>
    </location>
</feature>
<organism evidence="2 3">
    <name type="scientific">Papiliotrema laurentii</name>
    <name type="common">Cryptococcus laurentii</name>
    <dbReference type="NCBI Taxonomy" id="5418"/>
    <lineage>
        <taxon>Eukaryota</taxon>
        <taxon>Fungi</taxon>
        <taxon>Dikarya</taxon>
        <taxon>Basidiomycota</taxon>
        <taxon>Agaricomycotina</taxon>
        <taxon>Tremellomycetes</taxon>
        <taxon>Tremellales</taxon>
        <taxon>Rhynchogastremaceae</taxon>
        <taxon>Papiliotrema</taxon>
    </lineage>
</organism>
<name>A0AAD9CVN2_PAPLA</name>
<feature type="region of interest" description="Disordered" evidence="1">
    <location>
        <begin position="210"/>
        <end position="235"/>
    </location>
</feature>
<dbReference type="Proteomes" id="UP001182556">
    <property type="component" value="Unassembled WGS sequence"/>
</dbReference>
<evidence type="ECO:0000256" key="1">
    <source>
        <dbReference type="SAM" id="MobiDB-lite"/>
    </source>
</evidence>
<dbReference type="AlphaFoldDB" id="A0AAD9CVN2"/>
<proteinExistence type="predicted"/>
<feature type="compositionally biased region" description="Polar residues" evidence="1">
    <location>
        <begin position="215"/>
        <end position="235"/>
    </location>
</feature>
<reference evidence="2" key="1">
    <citation type="submission" date="2023-02" db="EMBL/GenBank/DDBJ databases">
        <title>Identification and recombinant expression of a fungal hydrolase from Papiliotrema laurentii that hydrolyzes apple cutin and clears colloidal polyester polyurethane.</title>
        <authorList>
            <consortium name="DOE Joint Genome Institute"/>
            <person name="Roman V.A."/>
            <person name="Bojanowski C."/>
            <person name="Crable B.R."/>
            <person name="Wagner D.N."/>
            <person name="Hung C.S."/>
            <person name="Nadeau L.J."/>
            <person name="Schratz L."/>
            <person name="Haridas S."/>
            <person name="Pangilinan J."/>
            <person name="Lipzen A."/>
            <person name="Na H."/>
            <person name="Yan M."/>
            <person name="Ng V."/>
            <person name="Grigoriev I.V."/>
            <person name="Spatafora J.W."/>
            <person name="Barlow D."/>
            <person name="Biffinger J."/>
            <person name="Kelley-Loughnane N."/>
            <person name="Varaljay V.A."/>
            <person name="Crookes-Goodson W.J."/>
        </authorList>
    </citation>
    <scope>NUCLEOTIDE SEQUENCE</scope>
    <source>
        <strain evidence="2">5307AH</strain>
    </source>
</reference>
<protein>
    <submittedName>
        <fullName evidence="2">Uncharacterized protein</fullName>
    </submittedName>
</protein>
<gene>
    <name evidence="2" type="ORF">DB88DRAFT_518991</name>
</gene>